<evidence type="ECO:0000313" key="2">
    <source>
        <dbReference type="Proteomes" id="UP000673383"/>
    </source>
</evidence>
<comment type="caution">
    <text evidence="1">The sequence shown here is derived from an EMBL/GenBank/DDBJ whole genome shotgun (WGS) entry which is preliminary data.</text>
</comment>
<dbReference type="EMBL" id="JAFICZ010000001">
    <property type="protein sequence ID" value="MBP1297145.1"/>
    <property type="molecule type" value="Genomic_DNA"/>
</dbReference>
<accession>A0A8I1YBX6</accession>
<protein>
    <submittedName>
        <fullName evidence="1">Uncharacterized protein</fullName>
    </submittedName>
</protein>
<reference evidence="1" key="1">
    <citation type="submission" date="2021-02" db="EMBL/GenBank/DDBJ databases">
        <title>Genomic Encyclopedia of Type Strains, Phase IV (KMG-V): Genome sequencing to study the core and pangenomes of soil and plant-associated prokaryotes.</title>
        <authorList>
            <person name="Whitman W."/>
        </authorList>
    </citation>
    <scope>NUCLEOTIDE SEQUENCE</scope>
    <source>
        <strain evidence="1">USDA 406</strain>
    </source>
</reference>
<dbReference type="Proteomes" id="UP000673383">
    <property type="component" value="Unassembled WGS sequence"/>
</dbReference>
<gene>
    <name evidence="1" type="ORF">JOH49_006898</name>
</gene>
<sequence length="59" mass="6569">MRLINMELTRGDAEVITPEQVWAEIGKIFVQRACGLHPTGPVKSGRPQVNVRELLAREG</sequence>
<evidence type="ECO:0000313" key="1">
    <source>
        <dbReference type="EMBL" id="MBP1297145.1"/>
    </source>
</evidence>
<name>A0A8I1YBX6_BRAEL</name>
<organism evidence="1 2">
    <name type="scientific">Bradyrhizobium elkanii</name>
    <dbReference type="NCBI Taxonomy" id="29448"/>
    <lineage>
        <taxon>Bacteria</taxon>
        <taxon>Pseudomonadati</taxon>
        <taxon>Pseudomonadota</taxon>
        <taxon>Alphaproteobacteria</taxon>
        <taxon>Hyphomicrobiales</taxon>
        <taxon>Nitrobacteraceae</taxon>
        <taxon>Bradyrhizobium</taxon>
    </lineage>
</organism>
<proteinExistence type="predicted"/>
<dbReference type="AlphaFoldDB" id="A0A8I1YBX6"/>